<reference evidence="2 3" key="1">
    <citation type="journal article" date="2015" name="Genome Announc.">
        <title>Complete genome sequences for 59 burkholderia isolates, both pathogenic and near neighbor.</title>
        <authorList>
            <person name="Johnson S.L."/>
            <person name="Bishop-Lilly K.A."/>
            <person name="Ladner J.T."/>
            <person name="Daligault H.E."/>
            <person name="Davenport K.W."/>
            <person name="Jaissle J."/>
            <person name="Frey K.G."/>
            <person name="Koroleva G.I."/>
            <person name="Bruce D.C."/>
            <person name="Coyne S.R."/>
            <person name="Broomall S.M."/>
            <person name="Li P.E."/>
            <person name="Teshima H."/>
            <person name="Gibbons H.S."/>
            <person name="Palacios G.F."/>
            <person name="Rosenzweig C.N."/>
            <person name="Redden C.L."/>
            <person name="Xu Y."/>
            <person name="Minogue T.D."/>
            <person name="Chain P.S."/>
        </authorList>
    </citation>
    <scope>NUCLEOTIDE SEQUENCE [LARGE SCALE GENOMIC DNA]</scope>
    <source>
        <strain evidence="2 3">ATCC BAA-463</strain>
    </source>
</reference>
<gene>
    <name evidence="2" type="ORF">OI25_570</name>
</gene>
<name>A0AAU8TDM4_9BURK</name>
<proteinExistence type="predicted"/>
<keyword evidence="1" id="KW-0732">Signal</keyword>
<protein>
    <recommendedName>
        <fullName evidence="4">Secreted protein</fullName>
    </recommendedName>
</protein>
<sequence length="134" mass="14364">MKIKVTRFAFISAVALSAGYVEAQTIPPPCERYITAVNICGADLVRLEETTKPEKAASARASMNDTVKTLTSGMREVVRRKGVDEAAKLCASPAFSSQMIPQITNMMTMLSTGDAASEGCQDAYGRLVLPTLTQ</sequence>
<dbReference type="GeneID" id="66514594"/>
<accession>A0AAU8TDM4</accession>
<evidence type="ECO:0000256" key="1">
    <source>
        <dbReference type="SAM" id="SignalP"/>
    </source>
</evidence>
<dbReference type="EMBL" id="CP010026">
    <property type="protein sequence ID" value="AJZ58310.1"/>
    <property type="molecule type" value="Genomic_DNA"/>
</dbReference>
<dbReference type="Proteomes" id="UP000032614">
    <property type="component" value="Chromosome 1"/>
</dbReference>
<feature type="chain" id="PRO_5043560648" description="Secreted protein" evidence="1">
    <location>
        <begin position="24"/>
        <end position="134"/>
    </location>
</feature>
<evidence type="ECO:0008006" key="4">
    <source>
        <dbReference type="Google" id="ProtNLM"/>
    </source>
</evidence>
<evidence type="ECO:0000313" key="2">
    <source>
        <dbReference type="EMBL" id="AJZ58310.1"/>
    </source>
</evidence>
<organism evidence="2 3">
    <name type="scientific">Paraburkholderia fungorum</name>
    <dbReference type="NCBI Taxonomy" id="134537"/>
    <lineage>
        <taxon>Bacteria</taxon>
        <taxon>Pseudomonadati</taxon>
        <taxon>Pseudomonadota</taxon>
        <taxon>Betaproteobacteria</taxon>
        <taxon>Burkholderiales</taxon>
        <taxon>Burkholderiaceae</taxon>
        <taxon>Paraburkholderia</taxon>
    </lineage>
</organism>
<dbReference type="RefSeq" id="WP_046566290.1">
    <property type="nucleotide sequence ID" value="NZ_CP010026.1"/>
</dbReference>
<dbReference type="KEGG" id="bfn:OI25_570"/>
<feature type="signal peptide" evidence="1">
    <location>
        <begin position="1"/>
        <end position="23"/>
    </location>
</feature>
<evidence type="ECO:0000313" key="3">
    <source>
        <dbReference type="Proteomes" id="UP000032614"/>
    </source>
</evidence>
<dbReference type="AlphaFoldDB" id="A0AAU8TDM4"/>